<feature type="non-terminal residue" evidence="1">
    <location>
        <position position="82"/>
    </location>
</feature>
<evidence type="ECO:0000313" key="1">
    <source>
        <dbReference type="EMBL" id="KAJ9575411.1"/>
    </source>
</evidence>
<feature type="non-terminal residue" evidence="1">
    <location>
        <position position="1"/>
    </location>
</feature>
<dbReference type="Proteomes" id="UP001233999">
    <property type="component" value="Unassembled WGS sequence"/>
</dbReference>
<reference evidence="1" key="2">
    <citation type="submission" date="2023-05" db="EMBL/GenBank/DDBJ databases">
        <authorList>
            <person name="Fouks B."/>
        </authorList>
    </citation>
    <scope>NUCLEOTIDE SEQUENCE</scope>
    <source>
        <strain evidence="1">Stay&amp;Tobe</strain>
        <tissue evidence="1">Testes</tissue>
    </source>
</reference>
<keyword evidence="2" id="KW-1185">Reference proteome</keyword>
<reference evidence="1" key="1">
    <citation type="journal article" date="2023" name="IScience">
        <title>Live-bearing cockroach genome reveals convergent evolutionary mechanisms linked to viviparity in insects and beyond.</title>
        <authorList>
            <person name="Fouks B."/>
            <person name="Harrison M.C."/>
            <person name="Mikhailova A.A."/>
            <person name="Marchal E."/>
            <person name="English S."/>
            <person name="Carruthers M."/>
            <person name="Jennings E.C."/>
            <person name="Chiamaka E.L."/>
            <person name="Frigard R.A."/>
            <person name="Pippel M."/>
            <person name="Attardo G.M."/>
            <person name="Benoit J.B."/>
            <person name="Bornberg-Bauer E."/>
            <person name="Tobe S.S."/>
        </authorList>
    </citation>
    <scope>NUCLEOTIDE SEQUENCE</scope>
    <source>
        <strain evidence="1">Stay&amp;Tobe</strain>
    </source>
</reference>
<dbReference type="EMBL" id="JASPKZ010009878">
    <property type="protein sequence ID" value="KAJ9575411.1"/>
    <property type="molecule type" value="Genomic_DNA"/>
</dbReference>
<accession>A0AAD8E3B7</accession>
<evidence type="ECO:0000313" key="2">
    <source>
        <dbReference type="Proteomes" id="UP001233999"/>
    </source>
</evidence>
<dbReference type="AlphaFoldDB" id="A0AAD8E3B7"/>
<name>A0AAD8E3B7_DIPPU</name>
<proteinExistence type="predicted"/>
<comment type="caution">
    <text evidence="1">The sequence shown here is derived from an EMBL/GenBank/DDBJ whole genome shotgun (WGS) entry which is preliminary data.</text>
</comment>
<gene>
    <name evidence="1" type="ORF">L9F63_025637</name>
</gene>
<protein>
    <submittedName>
        <fullName evidence="1">Uncharacterized protein</fullName>
    </submittedName>
</protein>
<sequence>EILINISETKCSKHGDKKLSLQAESFEPKIYFNDFERIFHKHFICRSLSEFESPPQMYAAHLEISRDPSVRGKKEKLSIELG</sequence>
<organism evidence="1 2">
    <name type="scientific">Diploptera punctata</name>
    <name type="common">Pacific beetle cockroach</name>
    <dbReference type="NCBI Taxonomy" id="6984"/>
    <lineage>
        <taxon>Eukaryota</taxon>
        <taxon>Metazoa</taxon>
        <taxon>Ecdysozoa</taxon>
        <taxon>Arthropoda</taxon>
        <taxon>Hexapoda</taxon>
        <taxon>Insecta</taxon>
        <taxon>Pterygota</taxon>
        <taxon>Neoptera</taxon>
        <taxon>Polyneoptera</taxon>
        <taxon>Dictyoptera</taxon>
        <taxon>Blattodea</taxon>
        <taxon>Blaberoidea</taxon>
        <taxon>Blaberidae</taxon>
        <taxon>Diplopterinae</taxon>
        <taxon>Diploptera</taxon>
    </lineage>
</organism>